<evidence type="ECO:0000256" key="2">
    <source>
        <dbReference type="ARBA" id="ARBA00006479"/>
    </source>
</evidence>
<dbReference type="InterPro" id="IPR049874">
    <property type="entry name" value="ROK_cs"/>
</dbReference>
<organism evidence="4 5">
    <name type="scientific">Candidatus Pullichristensenella excrementigallinarum</name>
    <dbReference type="NCBI Taxonomy" id="2840907"/>
    <lineage>
        <taxon>Bacteria</taxon>
        <taxon>Bacillati</taxon>
        <taxon>Bacillota</taxon>
        <taxon>Clostridia</taxon>
        <taxon>Candidatus Pullichristensenella</taxon>
    </lineage>
</organism>
<comment type="function">
    <text evidence="1">Transcriptional repressor of xylose-utilizing enzymes.</text>
</comment>
<evidence type="ECO:0000313" key="4">
    <source>
        <dbReference type="EMBL" id="HIU34692.1"/>
    </source>
</evidence>
<keyword evidence="3" id="KW-0859">Xylose metabolism</keyword>
<dbReference type="InterPro" id="IPR036390">
    <property type="entry name" value="WH_DNA-bd_sf"/>
</dbReference>
<dbReference type="Pfam" id="PF13412">
    <property type="entry name" value="HTH_24"/>
    <property type="match status" value="1"/>
</dbReference>
<dbReference type="PANTHER" id="PTHR18964">
    <property type="entry name" value="ROK (REPRESSOR, ORF, KINASE) FAMILY"/>
    <property type="match status" value="1"/>
</dbReference>
<dbReference type="SUPFAM" id="SSF53067">
    <property type="entry name" value="Actin-like ATPase domain"/>
    <property type="match status" value="1"/>
</dbReference>
<dbReference type="PANTHER" id="PTHR18964:SF170">
    <property type="entry name" value="SUGAR KINASE"/>
    <property type="match status" value="1"/>
</dbReference>
<dbReference type="EMBL" id="DVMU01000197">
    <property type="protein sequence ID" value="HIU34692.1"/>
    <property type="molecule type" value="Genomic_DNA"/>
</dbReference>
<gene>
    <name evidence="4" type="ORF">IAB02_09025</name>
</gene>
<dbReference type="Gene3D" id="3.30.420.40">
    <property type="match status" value="2"/>
</dbReference>
<dbReference type="Proteomes" id="UP000824072">
    <property type="component" value="Unassembled WGS sequence"/>
</dbReference>
<proteinExistence type="inferred from homology"/>
<dbReference type="AlphaFoldDB" id="A0A9D1LDH7"/>
<sequence length="376" mass="41811">MSFSERGINNASVRVENRRKLTKLLYTMGALTRQELSAKLRLSLPTVNFLVQMLEEDGLIYYQTSAQSSTGGRIPNLVCFRYDAYLSVGIDVSQTHHRILIMDMKCAIIDQYNAFLRFEDSDAYWETVNARLESLLAKNHLSKKRILGVGIAIPGPVFHQTGKLDSWLLHLKEYNYQKLENVFGLPVFVENDANSAGFAEIWMREDIQDAAYLSVSKGVGGAIIRNRTIVHGINGLAGEFGHQIVVPNGRKCLCGRHGCLDCYCSTTLLYQECEGGISAFFEKKNGDARLAAIWESYLEYLAIGVTNIAIILDLPVIIGGEITPYIAASFDELGEKCARIDSFSRRWTSMYSLSHLGENGAAIGAALLPVVKHLEI</sequence>
<dbReference type="InterPro" id="IPR000600">
    <property type="entry name" value="ROK"/>
</dbReference>
<keyword evidence="3" id="KW-0119">Carbohydrate metabolism</keyword>
<comment type="caution">
    <text evidence="4">The sequence shown here is derived from an EMBL/GenBank/DDBJ whole genome shotgun (WGS) entry which is preliminary data.</text>
</comment>
<comment type="similarity">
    <text evidence="2">Belongs to the ROK (NagC/XylR) family.</text>
</comment>
<dbReference type="SUPFAM" id="SSF46785">
    <property type="entry name" value="Winged helix' DNA-binding domain"/>
    <property type="match status" value="1"/>
</dbReference>
<evidence type="ECO:0000313" key="5">
    <source>
        <dbReference type="Proteomes" id="UP000824072"/>
    </source>
</evidence>
<dbReference type="PROSITE" id="PS01125">
    <property type="entry name" value="ROK"/>
    <property type="match status" value="1"/>
</dbReference>
<evidence type="ECO:0000256" key="1">
    <source>
        <dbReference type="ARBA" id="ARBA00002486"/>
    </source>
</evidence>
<name>A0A9D1LDH7_9FIRM</name>
<dbReference type="Pfam" id="PF00480">
    <property type="entry name" value="ROK"/>
    <property type="match status" value="1"/>
</dbReference>
<evidence type="ECO:0000256" key="3">
    <source>
        <dbReference type="ARBA" id="ARBA00022629"/>
    </source>
</evidence>
<dbReference type="Gene3D" id="1.10.10.10">
    <property type="entry name" value="Winged helix-like DNA-binding domain superfamily/Winged helix DNA-binding domain"/>
    <property type="match status" value="1"/>
</dbReference>
<dbReference type="GO" id="GO:0042732">
    <property type="term" value="P:D-xylose metabolic process"/>
    <property type="evidence" value="ECO:0007669"/>
    <property type="project" value="UniProtKB-KW"/>
</dbReference>
<dbReference type="InterPro" id="IPR036388">
    <property type="entry name" value="WH-like_DNA-bd_sf"/>
</dbReference>
<reference evidence="4" key="1">
    <citation type="submission" date="2020-10" db="EMBL/GenBank/DDBJ databases">
        <authorList>
            <person name="Gilroy R."/>
        </authorList>
    </citation>
    <scope>NUCLEOTIDE SEQUENCE</scope>
    <source>
        <strain evidence="4">ChiHcec3-11533</strain>
    </source>
</reference>
<protein>
    <submittedName>
        <fullName evidence="4">ROK family transcriptional regulator</fullName>
    </submittedName>
</protein>
<reference evidence="4" key="2">
    <citation type="journal article" date="2021" name="PeerJ">
        <title>Extensive microbial diversity within the chicken gut microbiome revealed by metagenomics and culture.</title>
        <authorList>
            <person name="Gilroy R."/>
            <person name="Ravi A."/>
            <person name="Getino M."/>
            <person name="Pursley I."/>
            <person name="Horton D.L."/>
            <person name="Alikhan N.F."/>
            <person name="Baker D."/>
            <person name="Gharbi K."/>
            <person name="Hall N."/>
            <person name="Watson M."/>
            <person name="Adriaenssens E.M."/>
            <person name="Foster-Nyarko E."/>
            <person name="Jarju S."/>
            <person name="Secka A."/>
            <person name="Antonio M."/>
            <person name="Oren A."/>
            <person name="Chaudhuri R.R."/>
            <person name="La Ragione R."/>
            <person name="Hildebrand F."/>
            <person name="Pallen M.J."/>
        </authorList>
    </citation>
    <scope>NUCLEOTIDE SEQUENCE</scope>
    <source>
        <strain evidence="4">ChiHcec3-11533</strain>
    </source>
</reference>
<dbReference type="InterPro" id="IPR043129">
    <property type="entry name" value="ATPase_NBD"/>
</dbReference>
<accession>A0A9D1LDH7</accession>